<dbReference type="GO" id="GO:0015232">
    <property type="term" value="F:heme transmembrane transporter activity"/>
    <property type="evidence" value="ECO:0007669"/>
    <property type="project" value="InterPro"/>
</dbReference>
<feature type="transmembrane region" description="Helical" evidence="10">
    <location>
        <begin position="6"/>
        <end position="29"/>
    </location>
</feature>
<dbReference type="Pfam" id="PF01578">
    <property type="entry name" value="Cytochrom_C_asm"/>
    <property type="match status" value="1"/>
</dbReference>
<dbReference type="Proteomes" id="UP000295707">
    <property type="component" value="Unassembled WGS sequence"/>
</dbReference>
<feature type="transmembrane region" description="Helical" evidence="10">
    <location>
        <begin position="618"/>
        <end position="637"/>
    </location>
</feature>
<feature type="transmembrane region" description="Helical" evidence="10">
    <location>
        <begin position="249"/>
        <end position="265"/>
    </location>
</feature>
<feature type="transmembrane region" description="Helical" evidence="10">
    <location>
        <begin position="177"/>
        <end position="197"/>
    </location>
</feature>
<feature type="domain" description="Cytochrome c assembly protein" evidence="11">
    <location>
        <begin position="89"/>
        <end position="295"/>
    </location>
</feature>
<keyword evidence="4" id="KW-0997">Cell inner membrane</keyword>
<dbReference type="InterPro" id="IPR003567">
    <property type="entry name" value="Cyt_c_biogenesis"/>
</dbReference>
<keyword evidence="7 10" id="KW-1133">Transmembrane helix</keyword>
<protein>
    <submittedName>
        <fullName evidence="13">Cytochrome c-type biogenesis protein CcmF</fullName>
    </submittedName>
</protein>
<comment type="similarity">
    <text evidence="2">Belongs to the CcmF/CycK/Ccl1/NrfE/CcsA family.</text>
</comment>
<evidence type="ECO:0000256" key="4">
    <source>
        <dbReference type="ARBA" id="ARBA00022519"/>
    </source>
</evidence>
<keyword evidence="6" id="KW-0201">Cytochrome c-type biogenesis</keyword>
<feature type="transmembrane region" description="Helical" evidence="10">
    <location>
        <begin position="312"/>
        <end position="331"/>
    </location>
</feature>
<evidence type="ECO:0000313" key="13">
    <source>
        <dbReference type="EMBL" id="TCK18605.1"/>
    </source>
</evidence>
<keyword evidence="3" id="KW-1003">Cell membrane</keyword>
<evidence type="ECO:0000256" key="8">
    <source>
        <dbReference type="ARBA" id="ARBA00023136"/>
    </source>
</evidence>
<dbReference type="GO" id="GO:0017004">
    <property type="term" value="P:cytochrome complex assembly"/>
    <property type="evidence" value="ECO:0007669"/>
    <property type="project" value="UniProtKB-KW"/>
</dbReference>
<dbReference type="InterPro" id="IPR032523">
    <property type="entry name" value="CcmF_C"/>
</dbReference>
<dbReference type="InterPro" id="IPR002541">
    <property type="entry name" value="Cyt_c_assembly"/>
</dbReference>
<dbReference type="GO" id="GO:0005886">
    <property type="term" value="C:plasma membrane"/>
    <property type="evidence" value="ECO:0007669"/>
    <property type="project" value="UniProtKB-SubCell"/>
</dbReference>
<organism evidence="13 14">
    <name type="scientific">Thiogranum longum</name>
    <dbReference type="NCBI Taxonomy" id="1537524"/>
    <lineage>
        <taxon>Bacteria</taxon>
        <taxon>Pseudomonadati</taxon>
        <taxon>Pseudomonadota</taxon>
        <taxon>Gammaproteobacteria</taxon>
        <taxon>Chromatiales</taxon>
        <taxon>Ectothiorhodospiraceae</taxon>
        <taxon>Thiogranum</taxon>
    </lineage>
</organism>
<evidence type="ECO:0000259" key="11">
    <source>
        <dbReference type="Pfam" id="PF01578"/>
    </source>
</evidence>
<comment type="subcellular location">
    <subcellularLocation>
        <location evidence="1">Cell inner membrane</location>
        <topology evidence="1">Multi-pass membrane protein</topology>
    </subcellularLocation>
</comment>
<name>A0A4R1HE67_9GAMM</name>
<dbReference type="NCBIfam" id="TIGR00353">
    <property type="entry name" value="nrfE"/>
    <property type="match status" value="1"/>
</dbReference>
<feature type="transmembrane region" description="Helical" evidence="10">
    <location>
        <begin position="352"/>
        <end position="375"/>
    </location>
</feature>
<gene>
    <name evidence="13" type="ORF">DFR30_1884</name>
</gene>
<dbReference type="EMBL" id="SMFX01000001">
    <property type="protein sequence ID" value="TCK18605.1"/>
    <property type="molecule type" value="Genomic_DNA"/>
</dbReference>
<evidence type="ECO:0000256" key="7">
    <source>
        <dbReference type="ARBA" id="ARBA00022989"/>
    </source>
</evidence>
<dbReference type="RefSeq" id="WP_132972554.1">
    <property type="nucleotide sequence ID" value="NZ_SMFX01000001.1"/>
</dbReference>
<accession>A0A4R1HE67</accession>
<feature type="transmembrane region" description="Helical" evidence="10">
    <location>
        <begin position="493"/>
        <end position="516"/>
    </location>
</feature>
<dbReference type="AlphaFoldDB" id="A0A4R1HE67"/>
<dbReference type="PANTHER" id="PTHR43653">
    <property type="entry name" value="CYTOCHROME C ASSEMBLY PROTEIN-RELATED"/>
    <property type="match status" value="1"/>
</dbReference>
<feature type="transmembrane region" description="Helical" evidence="10">
    <location>
        <begin position="41"/>
        <end position="62"/>
    </location>
</feature>
<feature type="transmembrane region" description="Helical" evidence="10">
    <location>
        <begin position="121"/>
        <end position="142"/>
    </location>
</feature>
<feature type="transmembrane region" description="Helical" evidence="10">
    <location>
        <begin position="387"/>
        <end position="406"/>
    </location>
</feature>
<dbReference type="Pfam" id="PF16327">
    <property type="entry name" value="CcmF_C"/>
    <property type="match status" value="1"/>
</dbReference>
<proteinExistence type="inferred from homology"/>
<evidence type="ECO:0000256" key="1">
    <source>
        <dbReference type="ARBA" id="ARBA00004429"/>
    </source>
</evidence>
<feature type="domain" description="Cytochrome c-type biogenesis protein CcmF C-terminal" evidence="12">
    <location>
        <begin position="315"/>
        <end position="639"/>
    </location>
</feature>
<evidence type="ECO:0000256" key="2">
    <source>
        <dbReference type="ARBA" id="ARBA00009186"/>
    </source>
</evidence>
<dbReference type="GO" id="GO:0020037">
    <property type="term" value="F:heme binding"/>
    <property type="evidence" value="ECO:0007669"/>
    <property type="project" value="InterPro"/>
</dbReference>
<comment type="function">
    <text evidence="9">Required for the biogenesis of c-type cytochromes. Possible subunit of a heme lyase.</text>
</comment>
<feature type="transmembrane region" description="Helical" evidence="10">
    <location>
        <begin position="96"/>
        <end position="114"/>
    </location>
</feature>
<keyword evidence="5 10" id="KW-0812">Transmembrane</keyword>
<feature type="transmembrane region" description="Helical" evidence="10">
    <location>
        <begin position="427"/>
        <end position="444"/>
    </location>
</feature>
<dbReference type="PRINTS" id="PR01411">
    <property type="entry name" value="CCMFBIOGNSIS"/>
</dbReference>
<comment type="caution">
    <text evidence="13">The sequence shown here is derived from an EMBL/GenBank/DDBJ whole genome shotgun (WGS) entry which is preliminary data.</text>
</comment>
<feature type="transmembrane region" description="Helical" evidence="10">
    <location>
        <begin position="450"/>
        <end position="472"/>
    </location>
</feature>
<dbReference type="PANTHER" id="PTHR43653:SF1">
    <property type="entry name" value="CYTOCHROME C-TYPE BIOGENESIS PROTEIN CCMF"/>
    <property type="match status" value="1"/>
</dbReference>
<evidence type="ECO:0000256" key="5">
    <source>
        <dbReference type="ARBA" id="ARBA00022692"/>
    </source>
</evidence>
<keyword evidence="8 10" id="KW-0472">Membrane</keyword>
<evidence type="ECO:0000256" key="10">
    <source>
        <dbReference type="SAM" id="Phobius"/>
    </source>
</evidence>
<reference evidence="13 14" key="1">
    <citation type="submission" date="2019-03" db="EMBL/GenBank/DDBJ databases">
        <title>Genomic Encyclopedia of Type Strains, Phase IV (KMG-IV): sequencing the most valuable type-strain genomes for metagenomic binning, comparative biology and taxonomic classification.</title>
        <authorList>
            <person name="Goeker M."/>
        </authorList>
    </citation>
    <scope>NUCLEOTIDE SEQUENCE [LARGE SCALE GENOMIC DNA]</scope>
    <source>
        <strain evidence="13 14">DSM 19610</strain>
    </source>
</reference>
<dbReference type="PRINTS" id="PR01410">
    <property type="entry name" value="CCBIOGENESIS"/>
</dbReference>
<evidence type="ECO:0000256" key="9">
    <source>
        <dbReference type="ARBA" id="ARBA00037230"/>
    </source>
</evidence>
<evidence type="ECO:0000313" key="14">
    <source>
        <dbReference type="Proteomes" id="UP000295707"/>
    </source>
</evidence>
<feature type="transmembrane region" description="Helical" evidence="10">
    <location>
        <begin position="209"/>
        <end position="229"/>
    </location>
</feature>
<feature type="transmembrane region" description="Helical" evidence="10">
    <location>
        <begin position="274"/>
        <end position="292"/>
    </location>
</feature>
<evidence type="ECO:0000256" key="3">
    <source>
        <dbReference type="ARBA" id="ARBA00022475"/>
    </source>
</evidence>
<dbReference type="InterPro" id="IPR003568">
    <property type="entry name" value="Cyt_c_biogenesis_CcmF"/>
</dbReference>
<keyword evidence="14" id="KW-1185">Reference proteome</keyword>
<evidence type="ECO:0000256" key="6">
    <source>
        <dbReference type="ARBA" id="ARBA00022748"/>
    </source>
</evidence>
<sequence length="665" mass="72840">MIPELGHFALILALCLAVVQATVPLIGSLNRTPSWVAMARPLAYGQFVFLAFAFAALVYAFLSDDFSVLYVAQHGNTELPTIYKISAVWGAHEGSLLLWVLILSAWSVAVAGFTRNLPDVIVARVLSVMGMISIGFLSFLLFTSNPFARLFPVALQGGELNPLLQDFGLAIHPPMLYMGYVGMSVAFSFAIAALIGGKLDNAWARWSRPWTLVAWMFLTIGIVLGSWWAYYELGWGGWWFWDPVENASFMPWLAGTALIHSLAVTEKRGAFKRWTVLLALLAFSLSLLGTFLVRSGVLTSVHAFASDPARGLFILVFLMLVIGGSLLLYALRAPGISRGGGFDILSRETLLLGNNLLLILITALVLLGTLAPLLYDALQWGKISVGFPWFNSMFVTFAPLMILLMGAGPLTRWKHQDPAELLRQLRVSLAISIAAGVAVAMPFMSGSWSAGLAVGLSMWLLTTLLTSLHLRLRNRGGIRKLFADLAGRGSRSYYGMWVAHLGIAMFVVGVTFVTQFDVEKDVRMSPGQEIMLNDYLFRFDGVAVHEGPNYTAQRGTLHVSRDGEEIAVLHPEKRKYRVQTKPMTEAGIDAGLFRDIYVSLGESLGGGDWALRLYYKPMVRWIWLGGLLMALGGLLAASDPRYRLRVLAKFRGEAPGNALAAGGRA</sequence>
<evidence type="ECO:0000259" key="12">
    <source>
        <dbReference type="Pfam" id="PF16327"/>
    </source>
</evidence>
<dbReference type="NCBIfam" id="NF007691">
    <property type="entry name" value="PRK10369.1"/>
    <property type="match status" value="1"/>
</dbReference>
<dbReference type="OrthoDB" id="9761451at2"/>